<dbReference type="Pfam" id="PF00881">
    <property type="entry name" value="Nitroreductase"/>
    <property type="match status" value="1"/>
</dbReference>
<organism evidence="6 7">
    <name type="scientific">Burkholderia anthina</name>
    <dbReference type="NCBI Taxonomy" id="179879"/>
    <lineage>
        <taxon>Bacteria</taxon>
        <taxon>Pseudomonadati</taxon>
        <taxon>Pseudomonadota</taxon>
        <taxon>Betaproteobacteria</taxon>
        <taxon>Burkholderiales</taxon>
        <taxon>Burkholderiaceae</taxon>
        <taxon>Burkholderia</taxon>
        <taxon>Burkholderia cepacia complex</taxon>
    </lineage>
</organism>
<dbReference type="InterPro" id="IPR029479">
    <property type="entry name" value="Nitroreductase"/>
</dbReference>
<name>A0A7T6VG51_9BURK</name>
<keyword evidence="3 6" id="KW-0560">Oxidoreductase</keyword>
<evidence type="ECO:0000313" key="6">
    <source>
        <dbReference type="EMBL" id="QQK03323.1"/>
    </source>
</evidence>
<reference evidence="6 7" key="1">
    <citation type="submission" date="2020-12" db="EMBL/GenBank/DDBJ databases">
        <title>Complete genome sequence of Burkholderia anthina BJQ0011.</title>
        <authorList>
            <person name="Xu Y."/>
        </authorList>
    </citation>
    <scope>NUCLEOTIDE SEQUENCE [LARGE SCALE GENOMIC DNA]</scope>
    <source>
        <strain evidence="6 7">BJQ0011</strain>
    </source>
</reference>
<feature type="region of interest" description="Disordered" evidence="4">
    <location>
        <begin position="230"/>
        <end position="257"/>
    </location>
</feature>
<dbReference type="PANTHER" id="PTHR23026">
    <property type="entry name" value="NADPH NITROREDUCTASE"/>
    <property type="match status" value="1"/>
</dbReference>
<evidence type="ECO:0000256" key="3">
    <source>
        <dbReference type="ARBA" id="ARBA00023002"/>
    </source>
</evidence>
<dbReference type="KEGG" id="bann:JFN94_03885"/>
<evidence type="ECO:0000256" key="1">
    <source>
        <dbReference type="ARBA" id="ARBA00022630"/>
    </source>
</evidence>
<gene>
    <name evidence="6" type="primary">bluB</name>
    <name evidence="6" type="ORF">JFN94_03885</name>
</gene>
<dbReference type="NCBIfam" id="TIGR02476">
    <property type="entry name" value="BluB"/>
    <property type="match status" value="1"/>
</dbReference>
<dbReference type="AlphaFoldDB" id="A0A7T6VG51"/>
<evidence type="ECO:0000256" key="4">
    <source>
        <dbReference type="SAM" id="MobiDB-lite"/>
    </source>
</evidence>
<dbReference type="EC" id="1.13.11.79" evidence="6"/>
<keyword evidence="1" id="KW-0285">Flavoprotein</keyword>
<sequence>MRFDDSAIAAVYRAIFERRDMRHFTRAPVDPATLARLLRAAHHAPSVGFMQPWRFIRITDPALRTAIHALVEAERRATADALGERQDEFMRLKVEGVRECGELLVVALTDDRERHVFGRRTMPEMDLASAACAIQNMWLAARAEGLGMGWVSLFDVDALRTLLGMPAGAKPIAVLCIGHVDAFYAKPMLEAERWAARMPIEACLFENGWDAPAASAPTSADCTPTVSSVVAGSSSSPEIAAADEAPAAAPNSALPDR</sequence>
<evidence type="ECO:0000259" key="5">
    <source>
        <dbReference type="Pfam" id="PF00881"/>
    </source>
</evidence>
<dbReference type="Gene3D" id="3.40.109.10">
    <property type="entry name" value="NADH Oxidase"/>
    <property type="match status" value="1"/>
</dbReference>
<evidence type="ECO:0000256" key="2">
    <source>
        <dbReference type="ARBA" id="ARBA00022643"/>
    </source>
</evidence>
<keyword evidence="2" id="KW-0288">FMN</keyword>
<dbReference type="Proteomes" id="UP000596205">
    <property type="component" value="Chromosome 1"/>
</dbReference>
<dbReference type="InterPro" id="IPR050627">
    <property type="entry name" value="Nitroreductase/BluB"/>
</dbReference>
<evidence type="ECO:0000313" key="7">
    <source>
        <dbReference type="Proteomes" id="UP000596205"/>
    </source>
</evidence>
<proteinExistence type="predicted"/>
<dbReference type="SUPFAM" id="SSF55469">
    <property type="entry name" value="FMN-dependent nitroreductase-like"/>
    <property type="match status" value="1"/>
</dbReference>
<accession>A0A7T6VG51</accession>
<dbReference type="GO" id="GO:0102919">
    <property type="term" value="F:5,6-dimethylbenzimidazole synthase activity"/>
    <property type="evidence" value="ECO:0007669"/>
    <property type="project" value="UniProtKB-EC"/>
</dbReference>
<feature type="domain" description="Nitroreductase" evidence="5">
    <location>
        <begin position="16"/>
        <end position="179"/>
    </location>
</feature>
<dbReference type="EMBL" id="CP066769">
    <property type="protein sequence ID" value="QQK03323.1"/>
    <property type="molecule type" value="Genomic_DNA"/>
</dbReference>
<dbReference type="RefSeq" id="WP_124830246.1">
    <property type="nucleotide sequence ID" value="NZ_CADETV010000031.1"/>
</dbReference>
<dbReference type="InterPro" id="IPR012825">
    <property type="entry name" value="BluB"/>
</dbReference>
<protein>
    <submittedName>
        <fullName evidence="6">5,6-dimethylbenzimidazole synthase</fullName>
        <ecNumber evidence="6">1.13.11.79</ecNumber>
    </submittedName>
</protein>
<dbReference type="InterPro" id="IPR000415">
    <property type="entry name" value="Nitroreductase-like"/>
</dbReference>
<dbReference type="PANTHER" id="PTHR23026:SF90">
    <property type="entry name" value="IODOTYROSINE DEIODINASE 1"/>
    <property type="match status" value="1"/>
</dbReference>